<proteinExistence type="predicted"/>
<evidence type="ECO:0000313" key="2">
    <source>
        <dbReference type="Proteomes" id="UP001054945"/>
    </source>
</evidence>
<name>A0AAV4WUK9_CAEEX</name>
<sequence length="83" mass="9523">METAKAFFTPKPPLLTELCPNCCHIWNHFARGDEMGAGNTERGVKEWCKQQSLQVSPCHVAYMYLPWTVKNMVYGNRSAFLLE</sequence>
<gene>
    <name evidence="1" type="ORF">CEXT_811631</name>
</gene>
<dbReference type="Proteomes" id="UP001054945">
    <property type="component" value="Unassembled WGS sequence"/>
</dbReference>
<dbReference type="AlphaFoldDB" id="A0AAV4WUK9"/>
<keyword evidence="2" id="KW-1185">Reference proteome</keyword>
<protein>
    <submittedName>
        <fullName evidence="1">Uncharacterized protein</fullName>
    </submittedName>
</protein>
<accession>A0AAV4WUK9</accession>
<dbReference type="EMBL" id="BPLR01016722">
    <property type="protein sequence ID" value="GIY85973.1"/>
    <property type="molecule type" value="Genomic_DNA"/>
</dbReference>
<comment type="caution">
    <text evidence="1">The sequence shown here is derived from an EMBL/GenBank/DDBJ whole genome shotgun (WGS) entry which is preliminary data.</text>
</comment>
<evidence type="ECO:0000313" key="1">
    <source>
        <dbReference type="EMBL" id="GIY85973.1"/>
    </source>
</evidence>
<organism evidence="1 2">
    <name type="scientific">Caerostris extrusa</name>
    <name type="common">Bark spider</name>
    <name type="synonym">Caerostris bankana</name>
    <dbReference type="NCBI Taxonomy" id="172846"/>
    <lineage>
        <taxon>Eukaryota</taxon>
        <taxon>Metazoa</taxon>
        <taxon>Ecdysozoa</taxon>
        <taxon>Arthropoda</taxon>
        <taxon>Chelicerata</taxon>
        <taxon>Arachnida</taxon>
        <taxon>Araneae</taxon>
        <taxon>Araneomorphae</taxon>
        <taxon>Entelegynae</taxon>
        <taxon>Araneoidea</taxon>
        <taxon>Araneidae</taxon>
        <taxon>Caerostris</taxon>
    </lineage>
</organism>
<reference evidence="1 2" key="1">
    <citation type="submission" date="2021-06" db="EMBL/GenBank/DDBJ databases">
        <title>Caerostris extrusa draft genome.</title>
        <authorList>
            <person name="Kono N."/>
            <person name="Arakawa K."/>
        </authorList>
    </citation>
    <scope>NUCLEOTIDE SEQUENCE [LARGE SCALE GENOMIC DNA]</scope>
</reference>